<keyword evidence="6" id="KW-1015">Disulfide bond</keyword>
<reference evidence="10" key="1">
    <citation type="submission" date="2022-12" db="EMBL/GenBank/DDBJ databases">
        <title>Genome assemblies of Blomia tropicalis.</title>
        <authorList>
            <person name="Cui Y."/>
        </authorList>
    </citation>
    <scope>NUCLEOTIDE SEQUENCE</scope>
    <source>
        <tissue evidence="10">Adult mites</tissue>
    </source>
</reference>
<dbReference type="Proteomes" id="UP001142055">
    <property type="component" value="Chromosome 2"/>
</dbReference>
<comment type="subcellular location">
    <subcellularLocation>
        <location evidence="1">Membrane</location>
    </subcellularLocation>
</comment>
<dbReference type="InterPro" id="IPR000742">
    <property type="entry name" value="EGF"/>
</dbReference>
<evidence type="ECO:0000256" key="2">
    <source>
        <dbReference type="ARBA" id="ARBA00022737"/>
    </source>
</evidence>
<dbReference type="SUPFAM" id="SSF49313">
    <property type="entry name" value="Cadherin-like"/>
    <property type="match status" value="2"/>
</dbReference>
<dbReference type="GO" id="GO:0031175">
    <property type="term" value="P:neuron projection development"/>
    <property type="evidence" value="ECO:0007669"/>
    <property type="project" value="TreeGrafter"/>
</dbReference>
<dbReference type="GO" id="GO:0007156">
    <property type="term" value="P:homophilic cell adhesion via plasma membrane adhesion molecules"/>
    <property type="evidence" value="ECO:0007669"/>
    <property type="project" value="InterPro"/>
</dbReference>
<organism evidence="10 11">
    <name type="scientific">Blomia tropicalis</name>
    <name type="common">Mite</name>
    <dbReference type="NCBI Taxonomy" id="40697"/>
    <lineage>
        <taxon>Eukaryota</taxon>
        <taxon>Metazoa</taxon>
        <taxon>Ecdysozoa</taxon>
        <taxon>Arthropoda</taxon>
        <taxon>Chelicerata</taxon>
        <taxon>Arachnida</taxon>
        <taxon>Acari</taxon>
        <taxon>Acariformes</taxon>
        <taxon>Sarcoptiformes</taxon>
        <taxon>Astigmata</taxon>
        <taxon>Glycyphagoidea</taxon>
        <taxon>Echimyopodidae</taxon>
        <taxon>Blomia</taxon>
    </lineage>
</organism>
<evidence type="ECO:0000313" key="10">
    <source>
        <dbReference type="EMBL" id="KAJ6219100.1"/>
    </source>
</evidence>
<dbReference type="InterPro" id="IPR039808">
    <property type="entry name" value="Cadherin"/>
</dbReference>
<dbReference type="PROSITE" id="PS00022">
    <property type="entry name" value="EGF_1"/>
    <property type="match status" value="1"/>
</dbReference>
<keyword evidence="6" id="KW-0245">EGF-like domain</keyword>
<keyword evidence="7" id="KW-0812">Transmembrane</keyword>
<dbReference type="CDD" id="cd00054">
    <property type="entry name" value="EGF_CA"/>
    <property type="match status" value="1"/>
</dbReference>
<evidence type="ECO:0000313" key="11">
    <source>
        <dbReference type="Proteomes" id="UP001142055"/>
    </source>
</evidence>
<dbReference type="CDD" id="cd11304">
    <property type="entry name" value="Cadherin_repeat"/>
    <property type="match status" value="2"/>
</dbReference>
<feature type="domain" description="Cadherin" evidence="9">
    <location>
        <begin position="17"/>
        <end position="143"/>
    </location>
</feature>
<dbReference type="GO" id="GO:0045296">
    <property type="term" value="F:cadherin binding"/>
    <property type="evidence" value="ECO:0007669"/>
    <property type="project" value="TreeGrafter"/>
</dbReference>
<dbReference type="Gene3D" id="2.60.40.60">
    <property type="entry name" value="Cadherins"/>
    <property type="match status" value="2"/>
</dbReference>
<evidence type="ECO:0000259" key="9">
    <source>
        <dbReference type="PROSITE" id="PS50268"/>
    </source>
</evidence>
<dbReference type="PROSITE" id="PS50268">
    <property type="entry name" value="CADHERIN_2"/>
    <property type="match status" value="2"/>
</dbReference>
<dbReference type="GO" id="GO:0008013">
    <property type="term" value="F:beta-catenin binding"/>
    <property type="evidence" value="ECO:0007669"/>
    <property type="project" value="TreeGrafter"/>
</dbReference>
<comment type="caution">
    <text evidence="6">Lacks conserved residue(s) required for the propagation of feature annotation.</text>
</comment>
<dbReference type="Pfam" id="PF00008">
    <property type="entry name" value="EGF"/>
    <property type="match status" value="1"/>
</dbReference>
<protein>
    <submittedName>
        <fullName evidence="10">Uncharacterized protein</fullName>
    </submittedName>
</protein>
<evidence type="ECO:0000256" key="7">
    <source>
        <dbReference type="SAM" id="Phobius"/>
    </source>
</evidence>
<dbReference type="PANTHER" id="PTHR24027:SF438">
    <property type="entry name" value="CADHERIN 23"/>
    <property type="match status" value="1"/>
</dbReference>
<accession>A0A9Q0RM38</accession>
<keyword evidence="11" id="KW-1185">Reference proteome</keyword>
<feature type="domain" description="Cadherin" evidence="9">
    <location>
        <begin position="144"/>
        <end position="263"/>
    </location>
</feature>
<dbReference type="GO" id="GO:0007163">
    <property type="term" value="P:establishment or maintenance of cell polarity"/>
    <property type="evidence" value="ECO:0007669"/>
    <property type="project" value="UniProtKB-ARBA"/>
</dbReference>
<keyword evidence="2" id="KW-0677">Repeat</keyword>
<dbReference type="EMBL" id="JAPWDV010000002">
    <property type="protein sequence ID" value="KAJ6219100.1"/>
    <property type="molecule type" value="Genomic_DNA"/>
</dbReference>
<evidence type="ECO:0000256" key="5">
    <source>
        <dbReference type="PROSITE-ProRule" id="PRU00043"/>
    </source>
</evidence>
<keyword evidence="3 5" id="KW-0106">Calcium</keyword>
<evidence type="ECO:0000256" key="4">
    <source>
        <dbReference type="ARBA" id="ARBA00023136"/>
    </source>
</evidence>
<keyword evidence="4 7" id="KW-0472">Membrane</keyword>
<dbReference type="SMART" id="SM00112">
    <property type="entry name" value="CA"/>
    <property type="match status" value="2"/>
</dbReference>
<sequence length="658" mass="73976">DTINNVNPSNLKTSNSIRPLYVLAIEEEEDERMLPKLLLKLSISDRIEQEQSITTTTTTNLTDQIEYILDARMDDLAPVLDNFYVNKTNGELFLIKPLDRDPPNGRATWKFSVQARNRNTHFILAVADVLITVRDINDNKPLFEQKEYRTSLMENGPPGQILAKLTAIDFDDADTADNGKVVYSLVKSSSMTSISGNRPSQAITDYFQLDPHTGVLTVLACCFDREKRSEYKMQARATDAGGLSDEATILIEIGDLNDCPPKFINPSRTLVLNDASFHSLWMDQSTDQPNDNSNNNNQFMVNNVKSQTGGIINNQNTTSSMDENIATFYISDDDLPETNHLSYDIINSTNCSLFHRFYMVVNDDGSGSLFGSRAKLSQPLEYNRTYSCELSISVQDSVRDSPTSSGQIYQDYASLTLIYRNNTAPISERIKQFDNSHQIGTNVEVDAAKNGLPKPRIENEINGILVKNKIDNKMTRDPKASDLTLQRGTQSECSLCENGGQCITTETGYRFRCYCQPGYDGALCERAKHRTGIERLLSKITSNEWFFYSFLVLIVNLLVAVLTLIVWIVIRVRNKINTPNNRMENESSQRQTTTTTTMATMGQPNLTLDLESNSINSQQMIQSVQLLQQPLMMACPITIDPSEYTKQSLELSDHYVIG</sequence>
<dbReference type="PANTHER" id="PTHR24027">
    <property type="entry name" value="CADHERIN-23"/>
    <property type="match status" value="1"/>
</dbReference>
<dbReference type="GO" id="GO:0016477">
    <property type="term" value="P:cell migration"/>
    <property type="evidence" value="ECO:0007669"/>
    <property type="project" value="TreeGrafter"/>
</dbReference>
<comment type="caution">
    <text evidence="10">The sequence shown here is derived from an EMBL/GenBank/DDBJ whole genome shotgun (WGS) entry which is preliminary data.</text>
</comment>
<evidence type="ECO:0000256" key="3">
    <source>
        <dbReference type="ARBA" id="ARBA00022837"/>
    </source>
</evidence>
<dbReference type="InterPro" id="IPR015919">
    <property type="entry name" value="Cadherin-like_sf"/>
</dbReference>
<proteinExistence type="predicted"/>
<dbReference type="Gene3D" id="2.10.25.10">
    <property type="entry name" value="Laminin"/>
    <property type="match status" value="1"/>
</dbReference>
<gene>
    <name evidence="10" type="ORF">RDWZM_004912</name>
</gene>
<feature type="domain" description="EGF-like" evidence="8">
    <location>
        <begin position="489"/>
        <end position="525"/>
    </location>
</feature>
<feature type="disulfide bond" evidence="6">
    <location>
        <begin position="496"/>
        <end position="513"/>
    </location>
</feature>
<feature type="transmembrane region" description="Helical" evidence="7">
    <location>
        <begin position="545"/>
        <end position="570"/>
    </location>
</feature>
<dbReference type="SUPFAM" id="SSF57196">
    <property type="entry name" value="EGF/Laminin"/>
    <property type="match status" value="1"/>
</dbReference>
<evidence type="ECO:0000259" key="8">
    <source>
        <dbReference type="PROSITE" id="PS50026"/>
    </source>
</evidence>
<dbReference type="PROSITE" id="PS00232">
    <property type="entry name" value="CADHERIN_1"/>
    <property type="match status" value="1"/>
</dbReference>
<feature type="non-terminal residue" evidence="10">
    <location>
        <position position="658"/>
    </location>
</feature>
<dbReference type="InterPro" id="IPR002126">
    <property type="entry name" value="Cadherin-like_dom"/>
</dbReference>
<evidence type="ECO:0000256" key="6">
    <source>
        <dbReference type="PROSITE-ProRule" id="PRU00076"/>
    </source>
</evidence>
<dbReference type="Pfam" id="PF00028">
    <property type="entry name" value="Cadherin"/>
    <property type="match status" value="1"/>
</dbReference>
<dbReference type="SMART" id="SM00181">
    <property type="entry name" value="EGF"/>
    <property type="match status" value="1"/>
</dbReference>
<dbReference type="PROSITE" id="PS50026">
    <property type="entry name" value="EGF_3"/>
    <property type="match status" value="1"/>
</dbReference>
<dbReference type="GO" id="GO:0016342">
    <property type="term" value="C:catenin complex"/>
    <property type="evidence" value="ECO:0007669"/>
    <property type="project" value="TreeGrafter"/>
</dbReference>
<dbReference type="PRINTS" id="PR00205">
    <property type="entry name" value="CADHERIN"/>
</dbReference>
<feature type="disulfide bond" evidence="6">
    <location>
        <begin position="515"/>
        <end position="524"/>
    </location>
</feature>
<dbReference type="GO" id="GO:0005509">
    <property type="term" value="F:calcium ion binding"/>
    <property type="evidence" value="ECO:0007669"/>
    <property type="project" value="UniProtKB-UniRule"/>
</dbReference>
<dbReference type="PROSITE" id="PS01186">
    <property type="entry name" value="EGF_2"/>
    <property type="match status" value="1"/>
</dbReference>
<dbReference type="InterPro" id="IPR020894">
    <property type="entry name" value="Cadherin_CS"/>
</dbReference>
<name>A0A9Q0RM38_BLOTA</name>
<dbReference type="GO" id="GO:0001736">
    <property type="term" value="P:establishment of planar polarity"/>
    <property type="evidence" value="ECO:0007669"/>
    <property type="project" value="UniProtKB-ARBA"/>
</dbReference>
<dbReference type="AlphaFoldDB" id="A0A9Q0RM38"/>
<keyword evidence="7" id="KW-1133">Transmembrane helix</keyword>
<evidence type="ECO:0000256" key="1">
    <source>
        <dbReference type="ARBA" id="ARBA00004370"/>
    </source>
</evidence>